<proteinExistence type="predicted"/>
<dbReference type="Proteomes" id="UP000536100">
    <property type="component" value="Unassembled WGS sequence"/>
</dbReference>
<gene>
    <name evidence="1" type="ORF">HNP67_001219</name>
</gene>
<evidence type="ECO:0000313" key="2">
    <source>
        <dbReference type="Proteomes" id="UP000536100"/>
    </source>
</evidence>
<protein>
    <submittedName>
        <fullName evidence="1">Uncharacterized protein</fullName>
    </submittedName>
</protein>
<evidence type="ECO:0000313" key="1">
    <source>
        <dbReference type="EMBL" id="MBB6213724.1"/>
    </source>
</evidence>
<organism evidence="1 2">
    <name type="scientific">Borreliella californiensis</name>
    <dbReference type="NCBI Taxonomy" id="373543"/>
    <lineage>
        <taxon>Bacteria</taxon>
        <taxon>Pseudomonadati</taxon>
        <taxon>Spirochaetota</taxon>
        <taxon>Spirochaetia</taxon>
        <taxon>Spirochaetales</taxon>
        <taxon>Borreliaceae</taxon>
        <taxon>Borreliella</taxon>
    </lineage>
</organism>
<comment type="caution">
    <text evidence="1">The sequence shown here is derived from an EMBL/GenBank/DDBJ whole genome shotgun (WGS) entry which is preliminary data.</text>
</comment>
<name>A0A7X0DQT2_9SPIR</name>
<accession>A0A7X0DQT2</accession>
<dbReference type="AlphaFoldDB" id="A0A7X0DQT2"/>
<dbReference type="EMBL" id="JACHFB010000007">
    <property type="protein sequence ID" value="MBB6213724.1"/>
    <property type="molecule type" value="Genomic_DNA"/>
</dbReference>
<dbReference type="RefSeq" id="WP_336509684.1">
    <property type="nucleotide sequence ID" value="NZ_CP179437.1"/>
</dbReference>
<reference evidence="1 2" key="1">
    <citation type="submission" date="2020-08" db="EMBL/GenBank/DDBJ databases">
        <title>Genomic Encyclopedia of Type Strains, Phase IV (KMG-IV): sequencing the most valuable type-strain genomes for metagenomic binning, comparative biology and taxonomic classification.</title>
        <authorList>
            <person name="Goeker M."/>
        </authorList>
    </citation>
    <scope>NUCLEOTIDE SEQUENCE [LARGE SCALE GENOMIC DNA]</scope>
    <source>
        <strain evidence="1 2">DSM 17989</strain>
    </source>
</reference>
<sequence length="38" mass="4229">MSGKEVEDKVTGAIYDDITDAKTIGTSIYAEWADYLEE</sequence>